<dbReference type="EMBL" id="KB469299">
    <property type="protein sequence ID" value="EPQ57511.1"/>
    <property type="molecule type" value="Genomic_DNA"/>
</dbReference>
<reference evidence="1 2" key="1">
    <citation type="journal article" date="2012" name="Science">
        <title>The Paleozoic origin of enzymatic lignin decomposition reconstructed from 31 fungal genomes.</title>
        <authorList>
            <person name="Floudas D."/>
            <person name="Binder M."/>
            <person name="Riley R."/>
            <person name="Barry K."/>
            <person name="Blanchette R.A."/>
            <person name="Henrissat B."/>
            <person name="Martinez A.T."/>
            <person name="Otillar R."/>
            <person name="Spatafora J.W."/>
            <person name="Yadav J.S."/>
            <person name="Aerts A."/>
            <person name="Benoit I."/>
            <person name="Boyd A."/>
            <person name="Carlson A."/>
            <person name="Copeland A."/>
            <person name="Coutinho P.M."/>
            <person name="de Vries R.P."/>
            <person name="Ferreira P."/>
            <person name="Findley K."/>
            <person name="Foster B."/>
            <person name="Gaskell J."/>
            <person name="Glotzer D."/>
            <person name="Gorecki P."/>
            <person name="Heitman J."/>
            <person name="Hesse C."/>
            <person name="Hori C."/>
            <person name="Igarashi K."/>
            <person name="Jurgens J.A."/>
            <person name="Kallen N."/>
            <person name="Kersten P."/>
            <person name="Kohler A."/>
            <person name="Kuees U."/>
            <person name="Kumar T.K.A."/>
            <person name="Kuo A."/>
            <person name="LaButti K."/>
            <person name="Larrondo L.F."/>
            <person name="Lindquist E."/>
            <person name="Ling A."/>
            <person name="Lombard V."/>
            <person name="Lucas S."/>
            <person name="Lundell T."/>
            <person name="Martin R."/>
            <person name="McLaughlin D.J."/>
            <person name="Morgenstern I."/>
            <person name="Morin E."/>
            <person name="Murat C."/>
            <person name="Nagy L.G."/>
            <person name="Nolan M."/>
            <person name="Ohm R.A."/>
            <person name="Patyshakuliyeva A."/>
            <person name="Rokas A."/>
            <person name="Ruiz-Duenas F.J."/>
            <person name="Sabat G."/>
            <person name="Salamov A."/>
            <person name="Samejima M."/>
            <person name="Schmutz J."/>
            <person name="Slot J.C."/>
            <person name="St John F."/>
            <person name="Stenlid J."/>
            <person name="Sun H."/>
            <person name="Sun S."/>
            <person name="Syed K."/>
            <person name="Tsang A."/>
            <person name="Wiebenga A."/>
            <person name="Young D."/>
            <person name="Pisabarro A."/>
            <person name="Eastwood D.C."/>
            <person name="Martin F."/>
            <person name="Cullen D."/>
            <person name="Grigoriev I.V."/>
            <person name="Hibbett D.S."/>
        </authorList>
    </citation>
    <scope>NUCLEOTIDE SEQUENCE [LARGE SCALE GENOMIC DNA]</scope>
    <source>
        <strain evidence="1 2">ATCC 11539</strain>
    </source>
</reference>
<dbReference type="AlphaFoldDB" id="S7QC94"/>
<organism evidence="1 2">
    <name type="scientific">Gloeophyllum trabeum (strain ATCC 11539 / FP-39264 / Madison 617)</name>
    <name type="common">Brown rot fungus</name>
    <dbReference type="NCBI Taxonomy" id="670483"/>
    <lineage>
        <taxon>Eukaryota</taxon>
        <taxon>Fungi</taxon>
        <taxon>Dikarya</taxon>
        <taxon>Basidiomycota</taxon>
        <taxon>Agaricomycotina</taxon>
        <taxon>Agaricomycetes</taxon>
        <taxon>Gloeophyllales</taxon>
        <taxon>Gloeophyllaceae</taxon>
        <taxon>Gloeophyllum</taxon>
    </lineage>
</organism>
<keyword evidence="2" id="KW-1185">Reference proteome</keyword>
<dbReference type="GeneID" id="19301611"/>
<proteinExistence type="predicted"/>
<dbReference type="HOGENOM" id="CLU_2291994_0_0_1"/>
<name>S7QC94_GLOTA</name>
<dbReference type="KEGG" id="gtr:GLOTRDRAFT_127864"/>
<gene>
    <name evidence="1" type="ORF">GLOTRDRAFT_127864</name>
</gene>
<dbReference type="Proteomes" id="UP000030669">
    <property type="component" value="Unassembled WGS sequence"/>
</dbReference>
<dbReference type="RefSeq" id="XP_007864596.1">
    <property type="nucleotide sequence ID" value="XM_007866405.1"/>
</dbReference>
<evidence type="ECO:0000313" key="1">
    <source>
        <dbReference type="EMBL" id="EPQ57511.1"/>
    </source>
</evidence>
<protein>
    <submittedName>
        <fullName evidence="1">Uncharacterized protein</fullName>
    </submittedName>
</protein>
<sequence>MSDNRTTTVAFGISDAWVCITDEPGHRRIRQKIKWSPPELPLALHQQLAQDRASGRPIQQVVMGQDYWVILYRDGNVATPKESALSDLLERARSRGLTIAV</sequence>
<evidence type="ECO:0000313" key="2">
    <source>
        <dbReference type="Proteomes" id="UP000030669"/>
    </source>
</evidence>
<accession>S7QC94</accession>